<accession>A0ABV6YTW1</accession>
<dbReference type="Proteomes" id="UP001594351">
    <property type="component" value="Unassembled WGS sequence"/>
</dbReference>
<keyword evidence="4" id="KW-1185">Reference proteome</keyword>
<evidence type="ECO:0000313" key="3">
    <source>
        <dbReference type="EMBL" id="MFC1849623.1"/>
    </source>
</evidence>
<gene>
    <name evidence="3" type="ORF">ACFL27_05380</name>
</gene>
<evidence type="ECO:0000313" key="4">
    <source>
        <dbReference type="Proteomes" id="UP001594351"/>
    </source>
</evidence>
<evidence type="ECO:0000256" key="1">
    <source>
        <dbReference type="SAM" id="Phobius"/>
    </source>
</evidence>
<protein>
    <submittedName>
        <fullName evidence="3">MlaD family protein</fullName>
    </submittedName>
</protein>
<proteinExistence type="predicted"/>
<keyword evidence="1" id="KW-0812">Transmembrane</keyword>
<dbReference type="InterPro" id="IPR003399">
    <property type="entry name" value="Mce/MlaD"/>
</dbReference>
<dbReference type="PANTHER" id="PTHR36698:SF2">
    <property type="entry name" value="MCE_MLAD DOMAIN-CONTAINING PROTEIN"/>
    <property type="match status" value="1"/>
</dbReference>
<keyword evidence="1" id="KW-0472">Membrane</keyword>
<reference evidence="3 4" key="1">
    <citation type="submission" date="2024-09" db="EMBL/GenBank/DDBJ databases">
        <title>Laminarin stimulates single cell rates of sulfate reduction while oxygen inhibits transcriptomic activity in coastal marine sediment.</title>
        <authorList>
            <person name="Lindsay M."/>
            <person name="Orcutt B."/>
            <person name="Emerson D."/>
            <person name="Stepanauskas R."/>
            <person name="D'Angelo T."/>
        </authorList>
    </citation>
    <scope>NUCLEOTIDE SEQUENCE [LARGE SCALE GENOMIC DNA]</scope>
    <source>
        <strain evidence="3">SAG AM-311-K15</strain>
    </source>
</reference>
<dbReference type="PANTHER" id="PTHR36698">
    <property type="entry name" value="BLL5892 PROTEIN"/>
    <property type="match status" value="1"/>
</dbReference>
<organism evidence="3 4">
    <name type="scientific">candidate division CSSED10-310 bacterium</name>
    <dbReference type="NCBI Taxonomy" id="2855610"/>
    <lineage>
        <taxon>Bacteria</taxon>
        <taxon>Bacteria division CSSED10-310</taxon>
    </lineage>
</organism>
<dbReference type="Pfam" id="PF02470">
    <property type="entry name" value="MlaD"/>
    <property type="match status" value="1"/>
</dbReference>
<feature type="transmembrane region" description="Helical" evidence="1">
    <location>
        <begin position="12"/>
        <end position="35"/>
    </location>
</feature>
<name>A0ABV6YTW1_UNCC1</name>
<evidence type="ECO:0000259" key="2">
    <source>
        <dbReference type="Pfam" id="PF02470"/>
    </source>
</evidence>
<sequence>MAVTKSQKINLGIFVFFSLTLLISGIVFLVGLSLWEKKDSYIIRFSSKKVSMSGLDVGSAVKYSGIQIGRVTAIRIDPEDVSVIIVKLEIEADTPIAEDSVATLGNVGITGLKYVELSRGSLSARIREVGEEIPSGPSFMDEISGQASIIAQKTEVLLNRLNNFLADERQKEFWDTITQVKELVQTATRSVEETAPEMKQLGQKMNVLATDLGSTVTTFNRFLNENSPEIQAILISTRNLMQDIHQTRLKLNNLLDQSQSVMASVDHNLGEAGLKNTIVKLNKFLDQGTLMLKQSEEEILLTLEHLRETSENLDDFSILIKENPSLLLRTQDVEEKAIK</sequence>
<dbReference type="EMBL" id="JBHPBY010000049">
    <property type="protein sequence ID" value="MFC1849623.1"/>
    <property type="molecule type" value="Genomic_DNA"/>
</dbReference>
<keyword evidence="1" id="KW-1133">Transmembrane helix</keyword>
<feature type="domain" description="Mce/MlaD" evidence="2">
    <location>
        <begin position="52"/>
        <end position="120"/>
    </location>
</feature>
<comment type="caution">
    <text evidence="3">The sequence shown here is derived from an EMBL/GenBank/DDBJ whole genome shotgun (WGS) entry which is preliminary data.</text>
</comment>